<dbReference type="GO" id="GO:0003986">
    <property type="term" value="F:acetyl-CoA hydrolase activity"/>
    <property type="evidence" value="ECO:0007669"/>
    <property type="project" value="TreeGrafter"/>
</dbReference>
<dbReference type="InterPro" id="IPR037171">
    <property type="entry name" value="NagB/RpiA_transferase-like"/>
</dbReference>
<evidence type="ECO:0000256" key="2">
    <source>
        <dbReference type="PIRSR" id="PIRSR617821-1"/>
    </source>
</evidence>
<dbReference type="SUPFAM" id="SSF100950">
    <property type="entry name" value="NagB/RpiA/CoA transferase-like"/>
    <property type="match status" value="2"/>
</dbReference>
<keyword evidence="7" id="KW-1185">Reference proteome</keyword>
<dbReference type="STRING" id="651661.SAMN05660293_00084"/>
<dbReference type="InterPro" id="IPR017821">
    <property type="entry name" value="Succinate_CoA_transferase"/>
</dbReference>
<dbReference type="Proteomes" id="UP000190897">
    <property type="component" value="Unassembled WGS sequence"/>
</dbReference>
<sequence length="510" mass="55073">MKQDLSRIANTGLISKITNENDAASLIQDGMVVASSGFTKSGDSKAVLLALSQRAEFDPLKITLITGASLGQQTDARLATLGAISLRLPFQADAVMRTLINEGQLMYIDENLGETAMHLKTGVFGDIDIAVIEASSIKEDGSIVPTTSVGNSAIFAALAKQIIVEINLSVPADIEGIHDIFLTGKYPDKAVIPITSAGQRVGRSSIPCNPEKIAGIVFTDKKDSPADILAPDKTTEKIASCILEFLGNEVRAGRLTKALLPLQAGIGKVANAVLQGFAASDFEHLTIYSEVLQDSTFDLFDAGKVDFASGSSITVSESCYQHIFNNWEKYKDKILLRPQDVTNAAEVISRLGVIAINTALECDLYGNVNSSHIAGTHIMNGIGGSADFAQNSYLSIFVTESTCKGNTISRIVPMVSHVDHSEHDVDILVTEQGLADLRGLAPRQKAKAILQNCVHPAYRDMLEEYFMEACKRGGQTPHVIEKAFDWYKDLRLTGSMKRQHSIQESSLDKL</sequence>
<name>A0A1T5B7H9_9BACT</name>
<dbReference type="GO" id="GO:0008775">
    <property type="term" value="F:acetate CoA-transferase activity"/>
    <property type="evidence" value="ECO:0007669"/>
    <property type="project" value="InterPro"/>
</dbReference>
<dbReference type="InterPro" id="IPR038460">
    <property type="entry name" value="AcetylCoA_hyd_C_sf"/>
</dbReference>
<feature type="binding site" evidence="3">
    <location>
        <begin position="265"/>
        <end position="269"/>
    </location>
    <ligand>
        <name>CoA</name>
        <dbReference type="ChEBI" id="CHEBI:57287"/>
    </ligand>
</feature>
<feature type="domain" description="Acetyl-CoA hydrolase/transferase C-terminal" evidence="5">
    <location>
        <begin position="321"/>
        <end position="465"/>
    </location>
</feature>
<organism evidence="6 7">
    <name type="scientific">Dyadobacter psychrophilus</name>
    <dbReference type="NCBI Taxonomy" id="651661"/>
    <lineage>
        <taxon>Bacteria</taxon>
        <taxon>Pseudomonadati</taxon>
        <taxon>Bacteroidota</taxon>
        <taxon>Cytophagia</taxon>
        <taxon>Cytophagales</taxon>
        <taxon>Spirosomataceae</taxon>
        <taxon>Dyadobacter</taxon>
    </lineage>
</organism>
<dbReference type="GO" id="GO:0006084">
    <property type="term" value="P:acetyl-CoA metabolic process"/>
    <property type="evidence" value="ECO:0007669"/>
    <property type="project" value="InterPro"/>
</dbReference>
<gene>
    <name evidence="6" type="ORF">SAMN05660293_00084</name>
</gene>
<evidence type="ECO:0000259" key="4">
    <source>
        <dbReference type="Pfam" id="PF02550"/>
    </source>
</evidence>
<reference evidence="7" key="1">
    <citation type="submission" date="2017-02" db="EMBL/GenBank/DDBJ databases">
        <authorList>
            <person name="Varghese N."/>
            <person name="Submissions S."/>
        </authorList>
    </citation>
    <scope>NUCLEOTIDE SEQUENCE [LARGE SCALE GENOMIC DNA]</scope>
    <source>
        <strain evidence="7">DSM 22270</strain>
    </source>
</reference>
<proteinExistence type="inferred from homology"/>
<accession>A0A1T5B7H9</accession>
<dbReference type="Gene3D" id="3.30.750.70">
    <property type="entry name" value="4-hydroxybutyrate coenzyme like domains"/>
    <property type="match status" value="1"/>
</dbReference>
<feature type="binding site" evidence="3">
    <location>
        <position position="404"/>
    </location>
    <ligand>
        <name>CoA</name>
        <dbReference type="ChEBI" id="CHEBI:57287"/>
    </ligand>
</feature>
<dbReference type="AlphaFoldDB" id="A0A1T5B7H9"/>
<dbReference type="FunFam" id="3.40.1080.20:FF:000001">
    <property type="entry name" value="Acetyl-CoA hydrolase Ach1"/>
    <property type="match status" value="1"/>
</dbReference>
<feature type="domain" description="Acetyl-CoA hydrolase/transferase N-terminal" evidence="4">
    <location>
        <begin position="16"/>
        <end position="217"/>
    </location>
</feature>
<evidence type="ECO:0000256" key="3">
    <source>
        <dbReference type="PIRSR" id="PIRSR617821-2"/>
    </source>
</evidence>
<dbReference type="InterPro" id="IPR026888">
    <property type="entry name" value="AcetylCoA_hyd_C"/>
</dbReference>
<dbReference type="PANTHER" id="PTHR43609">
    <property type="entry name" value="ACETYL-COA HYDROLASE"/>
    <property type="match status" value="1"/>
</dbReference>
<evidence type="ECO:0000313" key="7">
    <source>
        <dbReference type="Proteomes" id="UP000190897"/>
    </source>
</evidence>
<dbReference type="PANTHER" id="PTHR43609:SF1">
    <property type="entry name" value="ACETYL-COA HYDROLASE"/>
    <property type="match status" value="1"/>
</dbReference>
<keyword evidence="6" id="KW-0378">Hydrolase</keyword>
<dbReference type="NCBIfam" id="TIGR03458">
    <property type="entry name" value="YgfH_subfam"/>
    <property type="match status" value="1"/>
</dbReference>
<dbReference type="InterPro" id="IPR003702">
    <property type="entry name" value="ActCoA_hydro_N"/>
</dbReference>
<dbReference type="Pfam" id="PF02550">
    <property type="entry name" value="AcetylCoA_hydro"/>
    <property type="match status" value="1"/>
</dbReference>
<dbReference type="GO" id="GO:0006083">
    <property type="term" value="P:acetate metabolic process"/>
    <property type="evidence" value="ECO:0007669"/>
    <property type="project" value="InterPro"/>
</dbReference>
<comment type="similarity">
    <text evidence="1">Belongs to the acetyl-CoA hydrolase/transferase family.</text>
</comment>
<feature type="binding site" evidence="3">
    <location>
        <position position="380"/>
    </location>
    <ligand>
        <name>CoA</name>
        <dbReference type="ChEBI" id="CHEBI:57287"/>
    </ligand>
</feature>
<dbReference type="Gene3D" id="3.40.1080.20">
    <property type="entry name" value="Acetyl-CoA hydrolase/transferase C-terminal domain"/>
    <property type="match status" value="1"/>
</dbReference>
<feature type="active site" description="5-glutamyl coenzyme A thioester intermediate" evidence="2">
    <location>
        <position position="290"/>
    </location>
</feature>
<evidence type="ECO:0000256" key="1">
    <source>
        <dbReference type="ARBA" id="ARBA00009632"/>
    </source>
</evidence>
<dbReference type="InterPro" id="IPR046433">
    <property type="entry name" value="ActCoA_hydro"/>
</dbReference>
<dbReference type="EMBL" id="FUZA01000001">
    <property type="protein sequence ID" value="SKB43186.1"/>
    <property type="molecule type" value="Genomic_DNA"/>
</dbReference>
<evidence type="ECO:0000313" key="6">
    <source>
        <dbReference type="EMBL" id="SKB43186.1"/>
    </source>
</evidence>
<dbReference type="Pfam" id="PF13336">
    <property type="entry name" value="AcetylCoA_hyd_C"/>
    <property type="match status" value="1"/>
</dbReference>
<protein>
    <submittedName>
        <fullName evidence="6">Acetyl-CoA hydrolase</fullName>
    </submittedName>
</protein>
<evidence type="ECO:0000259" key="5">
    <source>
        <dbReference type="Pfam" id="PF13336"/>
    </source>
</evidence>
<dbReference type="RefSeq" id="WP_082212714.1">
    <property type="nucleotide sequence ID" value="NZ_FUZA01000001.1"/>
</dbReference>
<dbReference type="Gene3D" id="3.40.1080.10">
    <property type="entry name" value="Glutaconate Coenzyme A-transferase"/>
    <property type="match status" value="1"/>
</dbReference>
<feature type="binding site" evidence="3">
    <location>
        <position position="384"/>
    </location>
    <ligand>
        <name>CoA</name>
        <dbReference type="ChEBI" id="CHEBI:57287"/>
    </ligand>
</feature>
<dbReference type="OrthoDB" id="9801795at2"/>